<dbReference type="InterPro" id="IPR010982">
    <property type="entry name" value="Lambda_DNA-bd_dom_sf"/>
</dbReference>
<gene>
    <name evidence="5" type="ORF">QRT04_08045</name>
</gene>
<dbReference type="EMBL" id="JAUCGQ010000001">
    <property type="protein sequence ID" value="MDM7854880.1"/>
    <property type="molecule type" value="Genomic_DNA"/>
</dbReference>
<evidence type="ECO:0000313" key="6">
    <source>
        <dbReference type="Proteomes" id="UP001529338"/>
    </source>
</evidence>
<keyword evidence="1" id="KW-0805">Transcription regulation</keyword>
<dbReference type="Pfam" id="PF13377">
    <property type="entry name" value="Peripla_BP_3"/>
    <property type="match status" value="1"/>
</dbReference>
<reference evidence="5 6" key="1">
    <citation type="submission" date="2023-06" db="EMBL/GenBank/DDBJ databases">
        <title>Cellulomonas sp. MW4 Whole genome sequence.</title>
        <authorList>
            <person name="Park S."/>
        </authorList>
    </citation>
    <scope>NUCLEOTIDE SEQUENCE [LARGE SCALE GENOMIC DNA]</scope>
    <source>
        <strain evidence="5 6">MW4</strain>
    </source>
</reference>
<dbReference type="Proteomes" id="UP001529338">
    <property type="component" value="Unassembled WGS sequence"/>
</dbReference>
<dbReference type="Pfam" id="PF00356">
    <property type="entry name" value="LacI"/>
    <property type="match status" value="1"/>
</dbReference>
<dbReference type="PRINTS" id="PR00036">
    <property type="entry name" value="HTHLACI"/>
</dbReference>
<proteinExistence type="predicted"/>
<dbReference type="PROSITE" id="PS50932">
    <property type="entry name" value="HTH_LACI_2"/>
    <property type="match status" value="1"/>
</dbReference>
<protein>
    <submittedName>
        <fullName evidence="5">LacI family DNA-binding transcriptional regulator</fullName>
    </submittedName>
</protein>
<evidence type="ECO:0000313" key="5">
    <source>
        <dbReference type="EMBL" id="MDM7854880.1"/>
    </source>
</evidence>
<dbReference type="SUPFAM" id="SSF53822">
    <property type="entry name" value="Periplasmic binding protein-like I"/>
    <property type="match status" value="1"/>
</dbReference>
<evidence type="ECO:0000256" key="3">
    <source>
        <dbReference type="ARBA" id="ARBA00023163"/>
    </source>
</evidence>
<comment type="caution">
    <text evidence="5">The sequence shown here is derived from an EMBL/GenBank/DDBJ whole genome shotgun (WGS) entry which is preliminary data.</text>
</comment>
<dbReference type="PANTHER" id="PTHR30146">
    <property type="entry name" value="LACI-RELATED TRANSCRIPTIONAL REPRESSOR"/>
    <property type="match status" value="1"/>
</dbReference>
<dbReference type="SMART" id="SM00354">
    <property type="entry name" value="HTH_LACI"/>
    <property type="match status" value="1"/>
</dbReference>
<dbReference type="InterPro" id="IPR046335">
    <property type="entry name" value="LacI/GalR-like_sensor"/>
</dbReference>
<dbReference type="InterPro" id="IPR028082">
    <property type="entry name" value="Peripla_BP_I"/>
</dbReference>
<organism evidence="5 6">
    <name type="scientific">Cellulomonas alba</name>
    <dbReference type="NCBI Taxonomy" id="3053467"/>
    <lineage>
        <taxon>Bacteria</taxon>
        <taxon>Bacillati</taxon>
        <taxon>Actinomycetota</taxon>
        <taxon>Actinomycetes</taxon>
        <taxon>Micrococcales</taxon>
        <taxon>Cellulomonadaceae</taxon>
        <taxon>Cellulomonas</taxon>
    </lineage>
</organism>
<dbReference type="CDD" id="cd06267">
    <property type="entry name" value="PBP1_LacI_sugar_binding-like"/>
    <property type="match status" value="1"/>
</dbReference>
<dbReference type="SUPFAM" id="SSF47413">
    <property type="entry name" value="lambda repressor-like DNA-binding domains"/>
    <property type="match status" value="1"/>
</dbReference>
<dbReference type="Gene3D" id="3.40.50.2300">
    <property type="match status" value="2"/>
</dbReference>
<feature type="domain" description="HTH lacI-type" evidence="4">
    <location>
        <begin position="8"/>
        <end position="62"/>
    </location>
</feature>
<dbReference type="CDD" id="cd01392">
    <property type="entry name" value="HTH_LacI"/>
    <property type="match status" value="1"/>
</dbReference>
<dbReference type="GO" id="GO:0003677">
    <property type="term" value="F:DNA binding"/>
    <property type="evidence" value="ECO:0007669"/>
    <property type="project" value="UniProtKB-KW"/>
</dbReference>
<keyword evidence="3" id="KW-0804">Transcription</keyword>
<accession>A0ABT7SFD2</accession>
<dbReference type="PROSITE" id="PS00356">
    <property type="entry name" value="HTH_LACI_1"/>
    <property type="match status" value="1"/>
</dbReference>
<evidence type="ECO:0000256" key="2">
    <source>
        <dbReference type="ARBA" id="ARBA00023125"/>
    </source>
</evidence>
<evidence type="ECO:0000256" key="1">
    <source>
        <dbReference type="ARBA" id="ARBA00023015"/>
    </source>
</evidence>
<name>A0ABT7SFD2_9CELL</name>
<dbReference type="InterPro" id="IPR000843">
    <property type="entry name" value="HTH_LacI"/>
</dbReference>
<dbReference type="PANTHER" id="PTHR30146:SF109">
    <property type="entry name" value="HTH-TYPE TRANSCRIPTIONAL REGULATOR GALS"/>
    <property type="match status" value="1"/>
</dbReference>
<keyword evidence="6" id="KW-1185">Reference proteome</keyword>
<evidence type="ECO:0000259" key="4">
    <source>
        <dbReference type="PROSITE" id="PS50932"/>
    </source>
</evidence>
<sequence length="340" mass="36060">MRSAALRPTVGEVARAAGVSPSTVSRVLNGSPRVSPATREAIEAAISELGYEPNNAARSLVGGRTHTVGLVVSEPHERVFGDPFLAAIVRGVSREVMRARLQCAVLMANDAVDREKVERFVTQGHVDGVILVSLHEGDRLPDVLTAAGVPAVLSGRPMGLRRPVTYVDADSRGGAALATRHLIGLGRQRIATITGPLEMPAGTDRFDGYCDALRDADRPVTRSLVAEGDFTEHSGAVQMGRLLERHPDLDAVFVASDAMAIGALHALSRAGRRVSDDVAVVGFDDVPTARFTNPPLTTVRQPFDDMAVALAQRLVAQLDAPDAVVDHVVFPTELVVRASA</sequence>
<dbReference type="RefSeq" id="WP_289454701.1">
    <property type="nucleotide sequence ID" value="NZ_JAUCGQ010000001.1"/>
</dbReference>
<keyword evidence="2 5" id="KW-0238">DNA-binding</keyword>
<dbReference type="Gene3D" id="1.10.260.40">
    <property type="entry name" value="lambda repressor-like DNA-binding domains"/>
    <property type="match status" value="1"/>
</dbReference>